<sequence>MSTKSQSKENEKPETKQSSALSVIKEFCDYTSIHGLGRAAGAKYLVHRLIWLLLFLGALTTSAYHFRELYTKYKSHPIGTSITIQSASTLPFPSVTICNLNPLRKTLLDTLPSKDYVTLKKILDKGEEVLSSIGLQNAQILPGRNTTLAAGILGTVNQLLTTVGPALPNAGNILSTVQSSLPDSTPVPGILGVVNQLLTTVLPNVGNLPSLQTSLPKAQSTSTPKLGNKMKSIVNNIVGAEVNELNIDSSNDEDDVFENIERLTKEIKLEETLSAILASIDENKLAAIGHQFNDTVVKCSYRGIDCKQSSIARWNTFWHYKYGNCFVFNPGGKMKTLKSNMVGPVQGLSLRLFVDQENYIDQLSPAAGFKILVNHQGQMPFPYEDGITVPPGISASFGINKAEIRRDNSREQSRCLDTKLSSPENLYNTEYGASYSLMACTGSCLAYNQRKYCECIEYKYPRDVATPVCDVLNSSVAKCLSKVLQMYGEQELNCSKECLLPCREESFKTTFSMAAWPSKTYEAEANLEAKVNPNATKNITFKDNYLEMRVYYKDLNNEVTEEKSSYGPVDFVSDIGGQLGLWLGVSVLAAVEVLELIVLLFIYLCGRKKKVRDRDCEGIIVLGTKTGLPKPD</sequence>
<dbReference type="RefSeq" id="XP_031561614.1">
    <property type="nucleotide sequence ID" value="XM_031705754.1"/>
</dbReference>
<evidence type="ECO:0000256" key="6">
    <source>
        <dbReference type="ARBA" id="ARBA00023053"/>
    </source>
</evidence>
<evidence type="ECO:0000256" key="1">
    <source>
        <dbReference type="ARBA" id="ARBA00004141"/>
    </source>
</evidence>
<evidence type="ECO:0000313" key="16">
    <source>
        <dbReference type="RefSeq" id="XP_031561614.1"/>
    </source>
</evidence>
<evidence type="ECO:0000256" key="7">
    <source>
        <dbReference type="ARBA" id="ARBA00023065"/>
    </source>
</evidence>
<dbReference type="Gene3D" id="2.60.470.10">
    <property type="entry name" value="Acid-sensing ion channels like domains"/>
    <property type="match status" value="1"/>
</dbReference>
<dbReference type="KEGG" id="aten:116297511"/>
<evidence type="ECO:0000313" key="14">
    <source>
        <dbReference type="RefSeq" id="XP_031561612.1"/>
    </source>
</evidence>
<dbReference type="PANTHER" id="PTHR11690:SF248">
    <property type="entry name" value="PICKPOCKET 17, ISOFORM A"/>
    <property type="match status" value="1"/>
</dbReference>
<dbReference type="OrthoDB" id="5971051at2759"/>
<keyword evidence="10 11" id="KW-0407">Ion channel</keyword>
<comment type="subcellular location">
    <subcellularLocation>
        <location evidence="1">Membrane</location>
        <topology evidence="1">Multi-pass membrane protein</topology>
    </subcellularLocation>
</comment>
<keyword evidence="5 12" id="KW-1133">Transmembrane helix</keyword>
<dbReference type="Pfam" id="PF00858">
    <property type="entry name" value="ASC"/>
    <property type="match status" value="1"/>
</dbReference>
<evidence type="ECO:0000256" key="3">
    <source>
        <dbReference type="ARBA" id="ARBA00022461"/>
    </source>
</evidence>
<keyword evidence="3 11" id="KW-0894">Sodium channel</keyword>
<evidence type="ECO:0000256" key="11">
    <source>
        <dbReference type="RuleBase" id="RU000679"/>
    </source>
</evidence>
<evidence type="ECO:0000256" key="9">
    <source>
        <dbReference type="ARBA" id="ARBA00023201"/>
    </source>
</evidence>
<keyword evidence="8 12" id="KW-0472">Membrane</keyword>
<dbReference type="RefSeq" id="XP_031561612.1">
    <property type="nucleotide sequence ID" value="XM_031705752.1"/>
</dbReference>
<dbReference type="Proteomes" id="UP000515163">
    <property type="component" value="Unplaced"/>
</dbReference>
<dbReference type="PRINTS" id="PR01078">
    <property type="entry name" value="AMINACHANNEL"/>
</dbReference>
<evidence type="ECO:0000256" key="8">
    <source>
        <dbReference type="ARBA" id="ARBA00023136"/>
    </source>
</evidence>
<keyword evidence="7 11" id="KW-0406">Ion transport</keyword>
<dbReference type="GO" id="GO:0005886">
    <property type="term" value="C:plasma membrane"/>
    <property type="evidence" value="ECO:0007669"/>
    <property type="project" value="TreeGrafter"/>
</dbReference>
<reference evidence="14 15" key="1">
    <citation type="submission" date="2025-04" db="UniProtKB">
        <authorList>
            <consortium name="RefSeq"/>
        </authorList>
    </citation>
    <scope>IDENTIFICATION</scope>
    <source>
        <tissue evidence="14 15">Tentacle</tissue>
    </source>
</reference>
<evidence type="ECO:0000256" key="4">
    <source>
        <dbReference type="ARBA" id="ARBA00022692"/>
    </source>
</evidence>
<evidence type="ECO:0000313" key="15">
    <source>
        <dbReference type="RefSeq" id="XP_031561613.1"/>
    </source>
</evidence>
<evidence type="ECO:0000256" key="5">
    <source>
        <dbReference type="ARBA" id="ARBA00022989"/>
    </source>
</evidence>
<evidence type="ECO:0000313" key="13">
    <source>
        <dbReference type="Proteomes" id="UP000515163"/>
    </source>
</evidence>
<protein>
    <submittedName>
        <fullName evidence="14 15">Degenerin deg-1-like</fullName>
    </submittedName>
</protein>
<keyword evidence="2 11" id="KW-0813">Transport</keyword>
<dbReference type="GeneID" id="116297511"/>
<gene>
    <name evidence="14 15 16" type="primary">LOC116297511</name>
</gene>
<dbReference type="InterPro" id="IPR001873">
    <property type="entry name" value="ENaC"/>
</dbReference>
<comment type="similarity">
    <text evidence="11">Belongs to the amiloride-sensitive sodium channel (TC 1.A.6) family.</text>
</comment>
<evidence type="ECO:0000256" key="12">
    <source>
        <dbReference type="SAM" id="Phobius"/>
    </source>
</evidence>
<dbReference type="AlphaFoldDB" id="A0A6P8I1F6"/>
<dbReference type="Gene3D" id="1.10.287.770">
    <property type="entry name" value="YojJ-like"/>
    <property type="match status" value="1"/>
</dbReference>
<accession>A0A6P8I1F6</accession>
<feature type="transmembrane region" description="Helical" evidence="12">
    <location>
        <begin position="579"/>
        <end position="604"/>
    </location>
</feature>
<keyword evidence="4 11" id="KW-0812">Transmembrane</keyword>
<evidence type="ECO:0000256" key="2">
    <source>
        <dbReference type="ARBA" id="ARBA00022448"/>
    </source>
</evidence>
<keyword evidence="9 11" id="KW-0739">Sodium transport</keyword>
<keyword evidence="13" id="KW-1185">Reference proteome</keyword>
<keyword evidence="6" id="KW-0915">Sodium</keyword>
<feature type="transmembrane region" description="Helical" evidence="12">
    <location>
        <begin position="49"/>
        <end position="66"/>
    </location>
</feature>
<dbReference type="RefSeq" id="XP_031561613.1">
    <property type="nucleotide sequence ID" value="XM_031705753.1"/>
</dbReference>
<name>A0A6P8I1F6_ACTTE</name>
<proteinExistence type="inferred from homology"/>
<organism evidence="13 15">
    <name type="scientific">Actinia tenebrosa</name>
    <name type="common">Australian red waratah sea anemone</name>
    <dbReference type="NCBI Taxonomy" id="6105"/>
    <lineage>
        <taxon>Eukaryota</taxon>
        <taxon>Metazoa</taxon>
        <taxon>Cnidaria</taxon>
        <taxon>Anthozoa</taxon>
        <taxon>Hexacorallia</taxon>
        <taxon>Actiniaria</taxon>
        <taxon>Actiniidae</taxon>
        <taxon>Actinia</taxon>
    </lineage>
</organism>
<evidence type="ECO:0000256" key="10">
    <source>
        <dbReference type="ARBA" id="ARBA00023303"/>
    </source>
</evidence>
<dbReference type="GO" id="GO:0015280">
    <property type="term" value="F:ligand-gated sodium channel activity"/>
    <property type="evidence" value="ECO:0007669"/>
    <property type="project" value="TreeGrafter"/>
</dbReference>
<dbReference type="PANTHER" id="PTHR11690">
    <property type="entry name" value="AMILORIDE-SENSITIVE SODIUM CHANNEL-RELATED"/>
    <property type="match status" value="1"/>
</dbReference>